<feature type="compositionally biased region" description="Basic and acidic residues" evidence="12">
    <location>
        <begin position="516"/>
        <end position="528"/>
    </location>
</feature>
<evidence type="ECO:0000256" key="4">
    <source>
        <dbReference type="ARBA" id="ARBA00022806"/>
    </source>
</evidence>
<dbReference type="STRING" id="1817824.A2751_05930"/>
<feature type="binding site" evidence="11">
    <location>
        <begin position="27"/>
        <end position="34"/>
    </location>
    <ligand>
        <name>ATP</name>
        <dbReference type="ChEBI" id="CHEBI:30616"/>
    </ligand>
</feature>
<dbReference type="GO" id="GO:0003677">
    <property type="term" value="F:DNA binding"/>
    <property type="evidence" value="ECO:0007669"/>
    <property type="project" value="UniProtKB-KW"/>
</dbReference>
<evidence type="ECO:0000256" key="1">
    <source>
        <dbReference type="ARBA" id="ARBA00009922"/>
    </source>
</evidence>
<comment type="catalytic activity">
    <reaction evidence="8">
        <text>Couples ATP hydrolysis with the unwinding of duplex DNA by translocating in the 3'-5' direction.</text>
        <dbReference type="EC" id="5.6.2.4"/>
    </reaction>
</comment>
<dbReference type="Gene3D" id="1.10.486.10">
    <property type="entry name" value="PCRA, domain 4"/>
    <property type="match status" value="1"/>
</dbReference>
<evidence type="ECO:0000256" key="5">
    <source>
        <dbReference type="ARBA" id="ARBA00022840"/>
    </source>
</evidence>
<evidence type="ECO:0000256" key="7">
    <source>
        <dbReference type="ARBA" id="ARBA00023235"/>
    </source>
</evidence>
<keyword evidence="2 11" id="KW-0547">Nucleotide-binding</keyword>
<keyword evidence="7" id="KW-0413">Isomerase</keyword>
<proteinExistence type="inferred from homology"/>
<dbReference type="InterPro" id="IPR014017">
    <property type="entry name" value="DNA_helicase_UvrD-like_C"/>
</dbReference>
<dbReference type="GO" id="GO:0005829">
    <property type="term" value="C:cytosol"/>
    <property type="evidence" value="ECO:0007669"/>
    <property type="project" value="TreeGrafter"/>
</dbReference>
<gene>
    <name evidence="15" type="ORF">A2751_05930</name>
</gene>
<keyword evidence="3 11" id="KW-0378">Hydrolase</keyword>
<feature type="region of interest" description="Disordered" evidence="12">
    <location>
        <begin position="516"/>
        <end position="542"/>
    </location>
</feature>
<evidence type="ECO:0000256" key="3">
    <source>
        <dbReference type="ARBA" id="ARBA00022801"/>
    </source>
</evidence>
<evidence type="ECO:0000313" key="15">
    <source>
        <dbReference type="EMBL" id="OGE79148.1"/>
    </source>
</evidence>
<evidence type="ECO:0000256" key="12">
    <source>
        <dbReference type="SAM" id="MobiDB-lite"/>
    </source>
</evidence>
<evidence type="ECO:0000259" key="13">
    <source>
        <dbReference type="PROSITE" id="PS51198"/>
    </source>
</evidence>
<reference evidence="15 16" key="1">
    <citation type="journal article" date="2016" name="Nat. Commun.">
        <title>Thousands of microbial genomes shed light on interconnected biogeochemical processes in an aquifer system.</title>
        <authorList>
            <person name="Anantharaman K."/>
            <person name="Brown C.T."/>
            <person name="Hug L.A."/>
            <person name="Sharon I."/>
            <person name="Castelle C.J."/>
            <person name="Probst A.J."/>
            <person name="Thomas B.C."/>
            <person name="Singh A."/>
            <person name="Wilkins M.J."/>
            <person name="Karaoz U."/>
            <person name="Brodie E.L."/>
            <person name="Williams K.H."/>
            <person name="Hubbard S.S."/>
            <person name="Banfield J.F."/>
        </authorList>
    </citation>
    <scope>NUCLEOTIDE SEQUENCE [LARGE SCALE GENOMIC DNA]</scope>
</reference>
<evidence type="ECO:0000259" key="14">
    <source>
        <dbReference type="PROSITE" id="PS51217"/>
    </source>
</evidence>
<dbReference type="SUPFAM" id="SSF52540">
    <property type="entry name" value="P-loop containing nucleoside triphosphate hydrolases"/>
    <property type="match status" value="1"/>
</dbReference>
<evidence type="ECO:0000256" key="2">
    <source>
        <dbReference type="ARBA" id="ARBA00022741"/>
    </source>
</evidence>
<sequence length="710" mass="80730">MSDLLKNLNDKQREAVTAPLGPVLILAGAGSGKTRALTARIAYIIKEKLFKPEEILALTFTNKAAGEMKERINKLLQATSYKLQIPITMGTFHSVCLRILRADIEKLGLGYDRNFTIYDSDDSQRLVKQIVLELGLSESFRPQVFSYYISAAKNKLLSPGQLKLENEYLQESLEKVAGRYKQALRENNAVDFDDLLGLAFQLFSVPEILKKYQERFHYVLVDEYQDTNHVQYMLLRLLAAPSASLRAGKANLFVVGDDAQSIYGFRGANMQNILDFKKDYSKARVIMLEQNYRSTKPILDVANEVIRLNPFQYEKKLWTSNVAGNKVNLYEAGDELEEARFILKRILNIESGISNEITYKSEETPILDRFARRDFRFRHIPYSNFQIPEDLNESVILYRTHAQSRPIEEVLVSSGVPYQIVGGIRFYERREIKDVLAFLRLMQNPRDLVSLERVINLPARGIGRVALKEITTGLAKYDYNFTRMLNNLEALKLTDKALAGARDFFGLFSGIGSPPREGELEGVAEQKDTTTSPSPSSGGGEKERNILEVMELILKRSGYKEALLKEGKEGIDRWENVEELFNVAGKFSRLPWTVGLTTMLEEVTLMSDLDRVEDDSNKLTLMTLHSAKGLEFDNVFFVGLEEGLLPHARSMMNPEELAEEVRLAYVGITRARKNLYLSYARTRSSYGEIKKSVPSRILKAIPKKFINRLS</sequence>
<keyword evidence="5 11" id="KW-0067">ATP-binding</keyword>
<organism evidence="15 16">
    <name type="scientific">Candidatus Doudnabacteria bacterium RIFCSPHIGHO2_01_FULL_46_14</name>
    <dbReference type="NCBI Taxonomy" id="1817824"/>
    <lineage>
        <taxon>Bacteria</taxon>
        <taxon>Candidatus Doudnaibacteriota</taxon>
    </lineage>
</organism>
<dbReference type="PANTHER" id="PTHR11070:SF2">
    <property type="entry name" value="ATP-DEPENDENT DNA HELICASE SRS2"/>
    <property type="match status" value="1"/>
</dbReference>
<dbReference type="PROSITE" id="PS51198">
    <property type="entry name" value="UVRD_HELICASE_ATP_BIND"/>
    <property type="match status" value="1"/>
</dbReference>
<dbReference type="GO" id="GO:0000725">
    <property type="term" value="P:recombinational repair"/>
    <property type="evidence" value="ECO:0007669"/>
    <property type="project" value="TreeGrafter"/>
</dbReference>
<dbReference type="CDD" id="cd17932">
    <property type="entry name" value="DEXQc_UvrD"/>
    <property type="match status" value="1"/>
</dbReference>
<dbReference type="Pfam" id="PF13361">
    <property type="entry name" value="UvrD_C"/>
    <property type="match status" value="1"/>
</dbReference>
<dbReference type="PANTHER" id="PTHR11070">
    <property type="entry name" value="UVRD / RECB / PCRA DNA HELICASE FAMILY MEMBER"/>
    <property type="match status" value="1"/>
</dbReference>
<dbReference type="Gene3D" id="1.10.10.160">
    <property type="match status" value="1"/>
</dbReference>
<name>A0A1F5NNE0_9BACT</name>
<dbReference type="GO" id="GO:0033202">
    <property type="term" value="C:DNA helicase complex"/>
    <property type="evidence" value="ECO:0007669"/>
    <property type="project" value="TreeGrafter"/>
</dbReference>
<evidence type="ECO:0000256" key="11">
    <source>
        <dbReference type="PROSITE-ProRule" id="PRU00560"/>
    </source>
</evidence>
<dbReference type="Proteomes" id="UP000176864">
    <property type="component" value="Unassembled WGS sequence"/>
</dbReference>
<evidence type="ECO:0000313" key="16">
    <source>
        <dbReference type="Proteomes" id="UP000176864"/>
    </source>
</evidence>
<evidence type="ECO:0000256" key="8">
    <source>
        <dbReference type="ARBA" id="ARBA00034617"/>
    </source>
</evidence>
<protein>
    <recommendedName>
        <fullName evidence="9">DNA 3'-5' helicase</fullName>
        <ecNumber evidence="9">5.6.2.4</ecNumber>
    </recommendedName>
</protein>
<dbReference type="AlphaFoldDB" id="A0A1F5NNE0"/>
<evidence type="ECO:0000256" key="10">
    <source>
        <dbReference type="ARBA" id="ARBA00048988"/>
    </source>
</evidence>
<dbReference type="EMBL" id="MFEK01000007">
    <property type="protein sequence ID" value="OGE79148.1"/>
    <property type="molecule type" value="Genomic_DNA"/>
</dbReference>
<evidence type="ECO:0000256" key="9">
    <source>
        <dbReference type="ARBA" id="ARBA00034808"/>
    </source>
</evidence>
<dbReference type="GO" id="GO:0016887">
    <property type="term" value="F:ATP hydrolysis activity"/>
    <property type="evidence" value="ECO:0007669"/>
    <property type="project" value="RHEA"/>
</dbReference>
<dbReference type="InterPro" id="IPR027417">
    <property type="entry name" value="P-loop_NTPase"/>
</dbReference>
<keyword evidence="4 11" id="KW-0347">Helicase</keyword>
<dbReference type="Gene3D" id="3.40.50.300">
    <property type="entry name" value="P-loop containing nucleotide triphosphate hydrolases"/>
    <property type="match status" value="2"/>
</dbReference>
<dbReference type="EC" id="5.6.2.4" evidence="9"/>
<dbReference type="GO" id="GO:0005524">
    <property type="term" value="F:ATP binding"/>
    <property type="evidence" value="ECO:0007669"/>
    <property type="project" value="UniProtKB-UniRule"/>
</dbReference>
<dbReference type="InterPro" id="IPR014016">
    <property type="entry name" value="UvrD-like_ATP-bd"/>
</dbReference>
<comment type="similarity">
    <text evidence="1">Belongs to the helicase family. UvrD subfamily.</text>
</comment>
<dbReference type="GO" id="GO:0043138">
    <property type="term" value="F:3'-5' DNA helicase activity"/>
    <property type="evidence" value="ECO:0007669"/>
    <property type="project" value="UniProtKB-EC"/>
</dbReference>
<accession>A0A1F5NNE0</accession>
<comment type="caution">
    <text evidence="15">The sequence shown here is derived from an EMBL/GenBank/DDBJ whole genome shotgun (WGS) entry which is preliminary data.</text>
</comment>
<dbReference type="CDD" id="cd18807">
    <property type="entry name" value="SF1_C_UvrD"/>
    <property type="match status" value="1"/>
</dbReference>
<feature type="domain" description="UvrD-like helicase C-terminal" evidence="14">
    <location>
        <begin position="296"/>
        <end position="629"/>
    </location>
</feature>
<evidence type="ECO:0000256" key="6">
    <source>
        <dbReference type="ARBA" id="ARBA00023125"/>
    </source>
</evidence>
<dbReference type="PROSITE" id="PS51217">
    <property type="entry name" value="UVRD_HELICASE_CTER"/>
    <property type="match status" value="1"/>
</dbReference>
<comment type="catalytic activity">
    <reaction evidence="10">
        <text>ATP + H2O = ADP + phosphate + H(+)</text>
        <dbReference type="Rhea" id="RHEA:13065"/>
        <dbReference type="ChEBI" id="CHEBI:15377"/>
        <dbReference type="ChEBI" id="CHEBI:15378"/>
        <dbReference type="ChEBI" id="CHEBI:30616"/>
        <dbReference type="ChEBI" id="CHEBI:43474"/>
        <dbReference type="ChEBI" id="CHEBI:456216"/>
        <dbReference type="EC" id="5.6.2.4"/>
    </reaction>
</comment>
<feature type="domain" description="UvrD-like helicase ATP-binding" evidence="13">
    <location>
        <begin position="6"/>
        <end position="295"/>
    </location>
</feature>
<dbReference type="Pfam" id="PF00580">
    <property type="entry name" value="UvrD-helicase"/>
    <property type="match status" value="1"/>
</dbReference>
<dbReference type="InterPro" id="IPR000212">
    <property type="entry name" value="DNA_helicase_UvrD/REP"/>
</dbReference>
<dbReference type="InterPro" id="IPR013986">
    <property type="entry name" value="DExx_box_DNA_helicase_dom_sf"/>
</dbReference>
<keyword evidence="6" id="KW-0238">DNA-binding</keyword>